<evidence type="ECO:0000313" key="1">
    <source>
        <dbReference type="EMBL" id="VDM02809.1"/>
    </source>
</evidence>
<organism evidence="1 2">
    <name type="scientific">Schistocephalus solidus</name>
    <name type="common">Tapeworm</name>
    <dbReference type="NCBI Taxonomy" id="70667"/>
    <lineage>
        <taxon>Eukaryota</taxon>
        <taxon>Metazoa</taxon>
        <taxon>Spiralia</taxon>
        <taxon>Lophotrochozoa</taxon>
        <taxon>Platyhelminthes</taxon>
        <taxon>Cestoda</taxon>
        <taxon>Eucestoda</taxon>
        <taxon>Diphyllobothriidea</taxon>
        <taxon>Diphyllobothriidae</taxon>
        <taxon>Schistocephalus</taxon>
    </lineage>
</organism>
<proteinExistence type="predicted"/>
<sequence length="183" mass="20495">MIQGGHCCSQRDQCLSWGRWVSATPSTGKVAQKQSDASVAFAIRNDVVGRLPWLPQDIKETTEGTVPASSRIQIRHNHKYIRLLPITRSDGEKHKFYEGLQELLATVPKVVAPGYFNTRDGADHAAWAGLLGSCNGNLHLRSYATFHLLLTKIFRPPRWEKETWMHLNGHGGSRWTMFSSGGE</sequence>
<gene>
    <name evidence="1" type="ORF">SSLN_LOCUS16423</name>
</gene>
<dbReference type="OrthoDB" id="10030815at2759"/>
<keyword evidence="2" id="KW-1185">Reference proteome</keyword>
<accession>A0A3P7DFN8</accession>
<dbReference type="AlphaFoldDB" id="A0A3P7DFN8"/>
<dbReference type="EMBL" id="UYSU01041066">
    <property type="protein sequence ID" value="VDM02809.1"/>
    <property type="molecule type" value="Genomic_DNA"/>
</dbReference>
<protein>
    <submittedName>
        <fullName evidence="1">Uncharacterized protein</fullName>
    </submittedName>
</protein>
<dbReference type="Proteomes" id="UP000275846">
    <property type="component" value="Unassembled WGS sequence"/>
</dbReference>
<reference evidence="1 2" key="1">
    <citation type="submission" date="2018-11" db="EMBL/GenBank/DDBJ databases">
        <authorList>
            <consortium name="Pathogen Informatics"/>
        </authorList>
    </citation>
    <scope>NUCLEOTIDE SEQUENCE [LARGE SCALE GENOMIC DNA]</scope>
    <source>
        <strain evidence="1 2">NST_G2</strain>
    </source>
</reference>
<evidence type="ECO:0000313" key="2">
    <source>
        <dbReference type="Proteomes" id="UP000275846"/>
    </source>
</evidence>
<name>A0A3P7DFN8_SCHSO</name>